<comment type="caution">
    <text evidence="2">The sequence shown here is derived from an EMBL/GenBank/DDBJ whole genome shotgun (WGS) entry which is preliminary data.</text>
</comment>
<evidence type="ECO:0000313" key="3">
    <source>
        <dbReference type="Proteomes" id="UP001500443"/>
    </source>
</evidence>
<name>A0ABN2Y3Q8_9ACTN</name>
<proteinExistence type="predicted"/>
<dbReference type="Proteomes" id="UP001500443">
    <property type="component" value="Unassembled WGS sequence"/>
</dbReference>
<evidence type="ECO:0000256" key="1">
    <source>
        <dbReference type="SAM" id="MobiDB-lite"/>
    </source>
</evidence>
<protein>
    <submittedName>
        <fullName evidence="2">Uncharacterized protein</fullName>
    </submittedName>
</protein>
<sequence>MAGLGGVRGRGDGLTAELPVPEWEGHHPEQLTADDFEKVWSTARRQIAARAP</sequence>
<organism evidence="2 3">
    <name type="scientific">Streptomyces synnematoformans</name>
    <dbReference type="NCBI Taxonomy" id="415721"/>
    <lineage>
        <taxon>Bacteria</taxon>
        <taxon>Bacillati</taxon>
        <taxon>Actinomycetota</taxon>
        <taxon>Actinomycetes</taxon>
        <taxon>Kitasatosporales</taxon>
        <taxon>Streptomycetaceae</taxon>
        <taxon>Streptomyces</taxon>
    </lineage>
</organism>
<feature type="region of interest" description="Disordered" evidence="1">
    <location>
        <begin position="1"/>
        <end position="30"/>
    </location>
</feature>
<keyword evidence="3" id="KW-1185">Reference proteome</keyword>
<dbReference type="RefSeq" id="WP_344289716.1">
    <property type="nucleotide sequence ID" value="NZ_BAAAPF010000052.1"/>
</dbReference>
<evidence type="ECO:0000313" key="2">
    <source>
        <dbReference type="EMBL" id="GAA2120393.1"/>
    </source>
</evidence>
<reference evidence="2 3" key="1">
    <citation type="journal article" date="2019" name="Int. J. Syst. Evol. Microbiol.">
        <title>The Global Catalogue of Microorganisms (GCM) 10K type strain sequencing project: providing services to taxonomists for standard genome sequencing and annotation.</title>
        <authorList>
            <consortium name="The Broad Institute Genomics Platform"/>
            <consortium name="The Broad Institute Genome Sequencing Center for Infectious Disease"/>
            <person name="Wu L."/>
            <person name="Ma J."/>
        </authorList>
    </citation>
    <scope>NUCLEOTIDE SEQUENCE [LARGE SCALE GENOMIC DNA]</scope>
    <source>
        <strain evidence="2 3">JCM 15481</strain>
    </source>
</reference>
<accession>A0ABN2Y3Q8</accession>
<gene>
    <name evidence="2" type="ORF">GCM10009802_23050</name>
</gene>
<dbReference type="EMBL" id="BAAAPF010000052">
    <property type="protein sequence ID" value="GAA2120393.1"/>
    <property type="molecule type" value="Genomic_DNA"/>
</dbReference>